<proteinExistence type="predicted"/>
<feature type="region of interest" description="Disordered" evidence="1">
    <location>
        <begin position="1"/>
        <end position="68"/>
    </location>
</feature>
<dbReference type="EMBL" id="MLJW01002503">
    <property type="protein sequence ID" value="OIQ74461.1"/>
    <property type="molecule type" value="Genomic_DNA"/>
</dbReference>
<sequence>MSHRDQVTRSTVIRRTPAAATSSAVLRPMATHGRDAGSDDGPTPPHATTTPSPAREPTRLTRATATRMAPMPIVMSRAGGTGIARTATSRPATRPTAPTAAGARRCRWTGLDRTVHGRPRRSASAAPTSRAPPGPASVSPSSVEVGWAANHGQASWLASPTRGSSAAHAVQLITAARRTRAVSVTAMTRPESATISARGAPLVINPTPASAKDAQGATRAPLRGNGARVARA</sequence>
<feature type="compositionally biased region" description="Low complexity" evidence="1">
    <location>
        <begin position="46"/>
        <end position="68"/>
    </location>
</feature>
<name>A0A1J5QEP8_9ZZZZ</name>
<evidence type="ECO:0000313" key="2">
    <source>
        <dbReference type="EMBL" id="OIQ74461.1"/>
    </source>
</evidence>
<gene>
    <name evidence="2" type="ORF">GALL_438900</name>
</gene>
<dbReference type="AlphaFoldDB" id="A0A1J5QEP8"/>
<comment type="caution">
    <text evidence="2">The sequence shown here is derived from an EMBL/GenBank/DDBJ whole genome shotgun (WGS) entry which is preliminary data.</text>
</comment>
<feature type="region of interest" description="Disordered" evidence="1">
    <location>
        <begin position="83"/>
        <end position="143"/>
    </location>
</feature>
<accession>A0A1J5QEP8</accession>
<evidence type="ECO:0000256" key="1">
    <source>
        <dbReference type="SAM" id="MobiDB-lite"/>
    </source>
</evidence>
<feature type="compositionally biased region" description="Low complexity" evidence="1">
    <location>
        <begin position="84"/>
        <end position="103"/>
    </location>
</feature>
<protein>
    <submittedName>
        <fullName evidence="2">Uncharacterized protein</fullName>
    </submittedName>
</protein>
<reference evidence="2" key="1">
    <citation type="submission" date="2016-10" db="EMBL/GenBank/DDBJ databases">
        <title>Sequence of Gallionella enrichment culture.</title>
        <authorList>
            <person name="Poehlein A."/>
            <person name="Muehling M."/>
            <person name="Daniel R."/>
        </authorList>
    </citation>
    <scope>NUCLEOTIDE SEQUENCE</scope>
</reference>
<organism evidence="2">
    <name type="scientific">mine drainage metagenome</name>
    <dbReference type="NCBI Taxonomy" id="410659"/>
    <lineage>
        <taxon>unclassified sequences</taxon>
        <taxon>metagenomes</taxon>
        <taxon>ecological metagenomes</taxon>
    </lineage>
</organism>
<feature type="compositionally biased region" description="Polar residues" evidence="1">
    <location>
        <begin position="8"/>
        <end position="24"/>
    </location>
</feature>
<feature type="region of interest" description="Disordered" evidence="1">
    <location>
        <begin position="197"/>
        <end position="232"/>
    </location>
</feature>